<proteinExistence type="predicted"/>
<keyword evidence="3" id="KW-1185">Reference proteome</keyword>
<dbReference type="Proteomes" id="UP001595793">
    <property type="component" value="Unassembled WGS sequence"/>
</dbReference>
<evidence type="ECO:0000313" key="2">
    <source>
        <dbReference type="EMBL" id="MFC4027500.1"/>
    </source>
</evidence>
<dbReference type="EC" id="2.4.-.-" evidence="2"/>
<dbReference type="PANTHER" id="PTHR12526:SF630">
    <property type="entry name" value="GLYCOSYLTRANSFERASE"/>
    <property type="match status" value="1"/>
</dbReference>
<dbReference type="Pfam" id="PF00534">
    <property type="entry name" value="Glycos_transf_1"/>
    <property type="match status" value="1"/>
</dbReference>
<dbReference type="SUPFAM" id="SSF53756">
    <property type="entry name" value="UDP-Glycosyltransferase/glycogen phosphorylase"/>
    <property type="match status" value="1"/>
</dbReference>
<keyword evidence="2" id="KW-0808">Transferase</keyword>
<dbReference type="RefSeq" id="WP_290234012.1">
    <property type="nucleotide sequence ID" value="NZ_JAUFPZ010000002.1"/>
</dbReference>
<dbReference type="CDD" id="cd03801">
    <property type="entry name" value="GT4_PimA-like"/>
    <property type="match status" value="1"/>
</dbReference>
<dbReference type="InterPro" id="IPR001296">
    <property type="entry name" value="Glyco_trans_1"/>
</dbReference>
<gene>
    <name evidence="2" type="ORF">ACFOS1_08795</name>
</gene>
<comment type="caution">
    <text evidence="2">The sequence shown here is derived from an EMBL/GenBank/DDBJ whole genome shotgun (WGS) entry which is preliminary data.</text>
</comment>
<organism evidence="2 3">
    <name type="scientific">Zunongwangia endophytica</name>
    <dbReference type="NCBI Taxonomy" id="1808945"/>
    <lineage>
        <taxon>Bacteria</taxon>
        <taxon>Pseudomonadati</taxon>
        <taxon>Bacteroidota</taxon>
        <taxon>Flavobacteriia</taxon>
        <taxon>Flavobacteriales</taxon>
        <taxon>Flavobacteriaceae</taxon>
        <taxon>Zunongwangia</taxon>
    </lineage>
</organism>
<dbReference type="PANTHER" id="PTHR12526">
    <property type="entry name" value="GLYCOSYLTRANSFERASE"/>
    <property type="match status" value="1"/>
</dbReference>
<dbReference type="EMBL" id="JBHSAS010000006">
    <property type="protein sequence ID" value="MFC4027500.1"/>
    <property type="molecule type" value="Genomic_DNA"/>
</dbReference>
<evidence type="ECO:0000259" key="1">
    <source>
        <dbReference type="Pfam" id="PF00534"/>
    </source>
</evidence>
<name>A0ABV8H5W6_9FLAO</name>
<keyword evidence="2" id="KW-0328">Glycosyltransferase</keyword>
<dbReference type="Gene3D" id="3.40.50.2000">
    <property type="entry name" value="Glycogen Phosphorylase B"/>
    <property type="match status" value="2"/>
</dbReference>
<reference evidence="3" key="1">
    <citation type="journal article" date="2019" name="Int. J. Syst. Evol. Microbiol.">
        <title>The Global Catalogue of Microorganisms (GCM) 10K type strain sequencing project: providing services to taxonomists for standard genome sequencing and annotation.</title>
        <authorList>
            <consortium name="The Broad Institute Genomics Platform"/>
            <consortium name="The Broad Institute Genome Sequencing Center for Infectious Disease"/>
            <person name="Wu L."/>
            <person name="Ma J."/>
        </authorList>
    </citation>
    <scope>NUCLEOTIDE SEQUENCE [LARGE SCALE GENOMIC DNA]</scope>
    <source>
        <strain evidence="3">CECT 9128</strain>
    </source>
</reference>
<accession>A0ABV8H5W6</accession>
<sequence>MTKKILYIGNDLRVNSFTATYISFLSKMLRQEGFEVKTASSKRNKAVRLLEMLGLIVRFQKSTDIVLIDTYGATNFYYAYLVGRFCQMYNIPYIPILHGGNLPERLDKNPKFSRNLFGNAFQNIAPSNFLKSEFEKRNFNRICLIPNSIDLQNYPYKLRKDFRPKLLWVRRFQYRYNPKMALEVLELLSTKYSDAELCMVGPEKDGSMQDCRRLAKKKNLKVKFTDKLKKLEWAALSKDFDFFINTTTIDNTPLSVIEAMSLGLPIISTNVGGMPNLITHTRDGILVPSGDAQEMVSEISKIIEDPMTGESLASNARSKAESFDWQMIRKEWLEVINNGC</sequence>
<dbReference type="GO" id="GO:0016757">
    <property type="term" value="F:glycosyltransferase activity"/>
    <property type="evidence" value="ECO:0007669"/>
    <property type="project" value="UniProtKB-KW"/>
</dbReference>
<evidence type="ECO:0000313" key="3">
    <source>
        <dbReference type="Proteomes" id="UP001595793"/>
    </source>
</evidence>
<protein>
    <submittedName>
        <fullName evidence="2">Glycosyltransferase family 4 protein</fullName>
        <ecNumber evidence="2">2.4.-.-</ecNumber>
    </submittedName>
</protein>
<feature type="domain" description="Glycosyl transferase family 1" evidence="1">
    <location>
        <begin position="162"/>
        <end position="318"/>
    </location>
</feature>